<keyword evidence="14" id="KW-0333">Golgi apparatus</keyword>
<gene>
    <name evidence="23" type="ORF">SAMN06265219_101403</name>
</gene>
<dbReference type="GO" id="GO:0046872">
    <property type="term" value="F:metal ion binding"/>
    <property type="evidence" value="ECO:0007669"/>
    <property type="project" value="UniProtKB-KW"/>
</dbReference>
<dbReference type="RefSeq" id="WP_142452905.1">
    <property type="nucleotide sequence ID" value="NZ_FXTP01000001.1"/>
</dbReference>
<dbReference type="CDD" id="cd03883">
    <property type="entry name" value="M28_Pgcp_like"/>
    <property type="match status" value="1"/>
</dbReference>
<keyword evidence="11" id="KW-0378">Hydrolase</keyword>
<feature type="domain" description="Peptidase M28" evidence="22">
    <location>
        <begin position="254"/>
        <end position="444"/>
    </location>
</feature>
<evidence type="ECO:0000256" key="9">
    <source>
        <dbReference type="ARBA" id="ARBA00022723"/>
    </source>
</evidence>
<keyword evidence="18" id="KW-0458">Lysosome</keyword>
<keyword evidence="15" id="KW-0482">Metalloprotease</keyword>
<feature type="chain" id="PRO_5022134808" description="Carboxypeptidase Q" evidence="21">
    <location>
        <begin position="23"/>
        <end position="457"/>
    </location>
</feature>
<dbReference type="Pfam" id="PF04389">
    <property type="entry name" value="Peptidase_M28"/>
    <property type="match status" value="1"/>
</dbReference>
<dbReference type="SUPFAM" id="SSF53187">
    <property type="entry name" value="Zn-dependent exopeptidases"/>
    <property type="match status" value="1"/>
</dbReference>
<evidence type="ECO:0000313" key="23">
    <source>
        <dbReference type="EMBL" id="SMO39321.1"/>
    </source>
</evidence>
<dbReference type="GO" id="GO:0005764">
    <property type="term" value="C:lysosome"/>
    <property type="evidence" value="ECO:0007669"/>
    <property type="project" value="UniProtKB-SubCell"/>
</dbReference>
<evidence type="ECO:0000256" key="2">
    <source>
        <dbReference type="ARBA" id="ARBA00004371"/>
    </source>
</evidence>
<keyword evidence="9" id="KW-0479">Metal-binding</keyword>
<evidence type="ECO:0000256" key="15">
    <source>
        <dbReference type="ARBA" id="ARBA00023049"/>
    </source>
</evidence>
<reference evidence="23 24" key="1">
    <citation type="submission" date="2017-05" db="EMBL/GenBank/DDBJ databases">
        <authorList>
            <person name="Varghese N."/>
            <person name="Submissions S."/>
        </authorList>
    </citation>
    <scope>NUCLEOTIDE SEQUENCE [LARGE SCALE GENOMIC DNA]</scope>
    <source>
        <strain evidence="23 24">DSM 21985</strain>
    </source>
</reference>
<sequence length="457" mass="50121">MKYLTSLLCFTFVLMISNSALGQSVLTASITENAENLITNATSSDTGWQRLTYMGDKFGPRLSGSENLENAIDWIASEMKADGFDKVWKQPVMVPHWVRGEESATLLSPRKKDLPMLSMGGSVATTGDGITAEVIVVKSFDGLEQVKDQVEGKIVLYNAAFTSYGQTVQYRMRGAIEAARHGAVASLIRSVGPFSMQTPHTGTMSYNEDIPKIPHAAITLEDATMIQRMYDRGETIEVNLKLNAETLPDAQSHNLIAEYRGSEHPEEIIVMGGHIDSWDVGTGMMDDGGGCVAAWEAVRLMKELGIRPKRTIRIVLWTNEENGLRGAEEYHRWVKEEEQSLENHVLAIESDGGVFDPVGFGFSGSEQAFEVLSEIGSLLEPIESGDVRKGGGGADIGPLMRDGVPGMGLIVDGNYFWYHHTPADTIDKLSKEEFDQCVATMAVFAYLVADLEETLPR</sequence>
<evidence type="ECO:0000256" key="13">
    <source>
        <dbReference type="ARBA" id="ARBA00022833"/>
    </source>
</evidence>
<dbReference type="PANTHER" id="PTHR12053">
    <property type="entry name" value="PROTEASE FAMILY M28 PLASMA GLUTAMATE CARBOXYPEPTIDASE-RELATED"/>
    <property type="match status" value="1"/>
</dbReference>
<evidence type="ECO:0000256" key="14">
    <source>
        <dbReference type="ARBA" id="ARBA00023034"/>
    </source>
</evidence>
<keyword evidence="7 23" id="KW-0121">Carboxypeptidase</keyword>
<keyword evidence="12" id="KW-0256">Endoplasmic reticulum</keyword>
<accession>A0A521AX57</accession>
<dbReference type="Gene3D" id="3.50.30.30">
    <property type="match status" value="1"/>
</dbReference>
<evidence type="ECO:0000256" key="3">
    <source>
        <dbReference type="ARBA" id="ARBA00004555"/>
    </source>
</evidence>
<keyword evidence="17" id="KW-0325">Glycoprotein</keyword>
<evidence type="ECO:0000256" key="20">
    <source>
        <dbReference type="ARBA" id="ARBA00033328"/>
    </source>
</evidence>
<dbReference type="PANTHER" id="PTHR12053:SF3">
    <property type="entry name" value="CARBOXYPEPTIDASE Q"/>
    <property type="match status" value="1"/>
</dbReference>
<comment type="subcellular location">
    <subcellularLocation>
        <location evidence="1">Endoplasmic reticulum</location>
    </subcellularLocation>
    <subcellularLocation>
        <location evidence="3">Golgi apparatus</location>
    </subcellularLocation>
    <subcellularLocation>
        <location evidence="2">Lysosome</location>
    </subcellularLocation>
    <subcellularLocation>
        <location evidence="4">Secreted</location>
    </subcellularLocation>
</comment>
<proteinExistence type="predicted"/>
<evidence type="ECO:0000256" key="5">
    <source>
        <dbReference type="ARBA" id="ARBA00014116"/>
    </source>
</evidence>
<evidence type="ECO:0000259" key="22">
    <source>
        <dbReference type="Pfam" id="PF04389"/>
    </source>
</evidence>
<dbReference type="Gene3D" id="3.40.630.10">
    <property type="entry name" value="Zn peptidases"/>
    <property type="match status" value="1"/>
</dbReference>
<evidence type="ECO:0000256" key="11">
    <source>
        <dbReference type="ARBA" id="ARBA00022801"/>
    </source>
</evidence>
<evidence type="ECO:0000256" key="10">
    <source>
        <dbReference type="ARBA" id="ARBA00022729"/>
    </source>
</evidence>
<organism evidence="23 24">
    <name type="scientific">Gracilimonas mengyeensis</name>
    <dbReference type="NCBI Taxonomy" id="1302730"/>
    <lineage>
        <taxon>Bacteria</taxon>
        <taxon>Pseudomonadati</taxon>
        <taxon>Balneolota</taxon>
        <taxon>Balneolia</taxon>
        <taxon>Balneolales</taxon>
        <taxon>Balneolaceae</taxon>
        <taxon>Gracilimonas</taxon>
    </lineage>
</organism>
<keyword evidence="8" id="KW-0645">Protease</keyword>
<dbReference type="OrthoDB" id="9769665at2"/>
<dbReference type="GO" id="GO:0004180">
    <property type="term" value="F:carboxypeptidase activity"/>
    <property type="evidence" value="ECO:0007669"/>
    <property type="project" value="UniProtKB-KW"/>
</dbReference>
<evidence type="ECO:0000256" key="17">
    <source>
        <dbReference type="ARBA" id="ARBA00023180"/>
    </source>
</evidence>
<evidence type="ECO:0000256" key="6">
    <source>
        <dbReference type="ARBA" id="ARBA00022525"/>
    </source>
</evidence>
<evidence type="ECO:0000256" key="8">
    <source>
        <dbReference type="ARBA" id="ARBA00022670"/>
    </source>
</evidence>
<evidence type="ECO:0000256" key="1">
    <source>
        <dbReference type="ARBA" id="ARBA00004240"/>
    </source>
</evidence>
<dbReference type="GO" id="GO:0005615">
    <property type="term" value="C:extracellular space"/>
    <property type="evidence" value="ECO:0007669"/>
    <property type="project" value="TreeGrafter"/>
</dbReference>
<keyword evidence="13" id="KW-0862">Zinc</keyword>
<evidence type="ECO:0000256" key="21">
    <source>
        <dbReference type="SAM" id="SignalP"/>
    </source>
</evidence>
<keyword evidence="10 21" id="KW-0732">Signal</keyword>
<evidence type="ECO:0000256" key="12">
    <source>
        <dbReference type="ARBA" id="ARBA00022824"/>
    </source>
</evidence>
<protein>
    <recommendedName>
        <fullName evidence="5">Carboxypeptidase Q</fullName>
    </recommendedName>
    <alternativeName>
        <fullName evidence="20">Plasma glutamate carboxypeptidase</fullName>
    </alternativeName>
</protein>
<evidence type="ECO:0000256" key="18">
    <source>
        <dbReference type="ARBA" id="ARBA00023228"/>
    </source>
</evidence>
<evidence type="ECO:0000256" key="7">
    <source>
        <dbReference type="ARBA" id="ARBA00022645"/>
    </source>
</evidence>
<keyword evidence="16" id="KW-0865">Zymogen</keyword>
<dbReference type="GO" id="GO:0070573">
    <property type="term" value="F:metallodipeptidase activity"/>
    <property type="evidence" value="ECO:0007669"/>
    <property type="project" value="InterPro"/>
</dbReference>
<dbReference type="EMBL" id="FXTP01000001">
    <property type="protein sequence ID" value="SMO39321.1"/>
    <property type="molecule type" value="Genomic_DNA"/>
</dbReference>
<name>A0A521AX57_9BACT</name>
<dbReference type="Proteomes" id="UP000317557">
    <property type="component" value="Unassembled WGS sequence"/>
</dbReference>
<evidence type="ECO:0000313" key="24">
    <source>
        <dbReference type="Proteomes" id="UP000317557"/>
    </source>
</evidence>
<feature type="signal peptide" evidence="21">
    <location>
        <begin position="1"/>
        <end position="22"/>
    </location>
</feature>
<dbReference type="GO" id="GO:0043171">
    <property type="term" value="P:peptide catabolic process"/>
    <property type="evidence" value="ECO:0007669"/>
    <property type="project" value="TreeGrafter"/>
</dbReference>
<dbReference type="AlphaFoldDB" id="A0A521AX57"/>
<dbReference type="InterPro" id="IPR039866">
    <property type="entry name" value="CPQ"/>
</dbReference>
<dbReference type="GO" id="GO:0006508">
    <property type="term" value="P:proteolysis"/>
    <property type="evidence" value="ECO:0007669"/>
    <property type="project" value="UniProtKB-KW"/>
</dbReference>
<evidence type="ECO:0000256" key="19">
    <source>
        <dbReference type="ARBA" id="ARBA00025833"/>
    </source>
</evidence>
<evidence type="ECO:0000256" key="4">
    <source>
        <dbReference type="ARBA" id="ARBA00004613"/>
    </source>
</evidence>
<keyword evidence="24" id="KW-1185">Reference proteome</keyword>
<evidence type="ECO:0000256" key="16">
    <source>
        <dbReference type="ARBA" id="ARBA00023145"/>
    </source>
</evidence>
<comment type="subunit">
    <text evidence="19">Homodimer. The monomeric form is inactive while the homodimer is active.</text>
</comment>
<keyword evidence="6" id="KW-0964">Secreted</keyword>
<dbReference type="FunFam" id="3.50.30.30:FF:000009">
    <property type="entry name" value="Carboxypeptidase Q"/>
    <property type="match status" value="1"/>
</dbReference>
<dbReference type="InterPro" id="IPR007484">
    <property type="entry name" value="Peptidase_M28"/>
</dbReference>